<dbReference type="SUPFAM" id="SSF56300">
    <property type="entry name" value="Metallo-dependent phosphatases"/>
    <property type="match status" value="1"/>
</dbReference>
<dbReference type="InterPro" id="IPR004843">
    <property type="entry name" value="Calcineurin-like_PHP"/>
</dbReference>
<gene>
    <name evidence="4" type="ORF">HHUSO_G32960</name>
</gene>
<sequence>MFGFVARPGGLRLFQTRPLSFEMVRGGLQLAVLLSALPMMLCFPKPSLDLDHRNRSSIRNPGGLGAGLVPSFKPQMGRVPWGLTVLVRRQLYYSGPTTRGSRCWKMNCQETFEHVFTADSGGGRPCPGNDPGSKLSKRCKLSKRWNFPSYFYDLHFRVPGSNATLTVLMLDTVLLCGNSDDFSDERPRGPLSAAGASLQLQWLSEQLEGSRADFLLVAGHYPVWSVAEHGPTHCLLDKLRPLLLKHKVTAYLCGHDHNLQYIQESGVGYVVSGAGNFLEHSLKHKGDIPEDSLKFFYAEHSSLGGFAHVEVTRQEMAVTFITAMGKSLYRTTLPRRSAP</sequence>
<proteinExistence type="predicted"/>
<dbReference type="Pfam" id="PF00149">
    <property type="entry name" value="Metallophos"/>
    <property type="match status" value="1"/>
</dbReference>
<keyword evidence="2" id="KW-0378">Hydrolase</keyword>
<keyword evidence="1" id="KW-0732">Signal</keyword>
<evidence type="ECO:0000313" key="5">
    <source>
        <dbReference type="Proteomes" id="UP001369086"/>
    </source>
</evidence>
<evidence type="ECO:0000256" key="1">
    <source>
        <dbReference type="ARBA" id="ARBA00022729"/>
    </source>
</evidence>
<dbReference type="EMBL" id="JAHFZB010000041">
    <property type="protein sequence ID" value="KAK6469050.1"/>
    <property type="molecule type" value="Genomic_DNA"/>
</dbReference>
<accession>A0ABR0Y8T1</accession>
<feature type="domain" description="Calcineurin-like phosphoesterase" evidence="3">
    <location>
        <begin position="190"/>
        <end position="258"/>
    </location>
</feature>
<dbReference type="InterPro" id="IPR051558">
    <property type="entry name" value="Metallophosphoesterase_PAP"/>
</dbReference>
<reference evidence="4 5" key="1">
    <citation type="submission" date="2021-05" db="EMBL/GenBank/DDBJ databases">
        <authorList>
            <person name="Zahm M."/>
            <person name="Klopp C."/>
            <person name="Cabau C."/>
            <person name="Kuhl H."/>
            <person name="Suciu R."/>
            <person name="Ciorpac M."/>
            <person name="Holostenco D."/>
            <person name="Gessner J."/>
            <person name="Wuertz S."/>
            <person name="Hohne C."/>
            <person name="Stock M."/>
            <person name="Gislard M."/>
            <person name="Lluch J."/>
            <person name="Milhes M."/>
            <person name="Lampietro C."/>
            <person name="Lopez Roques C."/>
            <person name="Donnadieu C."/>
            <person name="Du K."/>
            <person name="Schartl M."/>
            <person name="Guiguen Y."/>
        </authorList>
    </citation>
    <scope>NUCLEOTIDE SEQUENCE [LARGE SCALE GENOMIC DNA]</scope>
    <source>
        <strain evidence="4">Hh-F2</strain>
        <tissue evidence="4">Blood</tissue>
    </source>
</reference>
<protein>
    <submittedName>
        <fullName evidence="4">Tartrate-resistant acid phosphatase type 5-like</fullName>
    </submittedName>
</protein>
<organism evidence="4 5">
    <name type="scientific">Huso huso</name>
    <name type="common">Beluga</name>
    <name type="synonym">Acipenser huso</name>
    <dbReference type="NCBI Taxonomy" id="61971"/>
    <lineage>
        <taxon>Eukaryota</taxon>
        <taxon>Metazoa</taxon>
        <taxon>Chordata</taxon>
        <taxon>Craniata</taxon>
        <taxon>Vertebrata</taxon>
        <taxon>Euteleostomi</taxon>
        <taxon>Actinopterygii</taxon>
        <taxon>Chondrostei</taxon>
        <taxon>Acipenseriformes</taxon>
        <taxon>Acipenseridae</taxon>
        <taxon>Huso</taxon>
    </lineage>
</organism>
<evidence type="ECO:0000256" key="2">
    <source>
        <dbReference type="ARBA" id="ARBA00022801"/>
    </source>
</evidence>
<evidence type="ECO:0000259" key="3">
    <source>
        <dbReference type="Pfam" id="PF00149"/>
    </source>
</evidence>
<dbReference type="Proteomes" id="UP001369086">
    <property type="component" value="Unassembled WGS sequence"/>
</dbReference>
<dbReference type="PANTHER" id="PTHR10161:SF28">
    <property type="entry name" value="TARTRATE-RESISTANT ACID PHOSPHATASE TYPE 5"/>
    <property type="match status" value="1"/>
</dbReference>
<keyword evidence="5" id="KW-1185">Reference proteome</keyword>
<comment type="caution">
    <text evidence="4">The sequence shown here is derived from an EMBL/GenBank/DDBJ whole genome shotgun (WGS) entry which is preliminary data.</text>
</comment>
<name>A0ABR0Y8T1_HUSHU</name>
<dbReference type="PANTHER" id="PTHR10161">
    <property type="entry name" value="TARTRATE-RESISTANT ACID PHOSPHATASE TYPE 5"/>
    <property type="match status" value="1"/>
</dbReference>
<evidence type="ECO:0000313" key="4">
    <source>
        <dbReference type="EMBL" id="KAK6469050.1"/>
    </source>
</evidence>
<dbReference type="Gene3D" id="3.60.21.10">
    <property type="match status" value="1"/>
</dbReference>
<dbReference type="InterPro" id="IPR029052">
    <property type="entry name" value="Metallo-depent_PP-like"/>
</dbReference>